<dbReference type="OrthoDB" id="9796412at2"/>
<dbReference type="InterPro" id="IPR006145">
    <property type="entry name" value="PsdUridine_synth_RsuA/RluA"/>
</dbReference>
<dbReference type="PANTHER" id="PTHR21600">
    <property type="entry name" value="MITOCHONDRIAL RNA PSEUDOURIDINE SYNTHASE"/>
    <property type="match status" value="1"/>
</dbReference>
<dbReference type="AlphaFoldDB" id="A6DMG7"/>
<dbReference type="Pfam" id="PF00849">
    <property type="entry name" value="PseudoU_synth_2"/>
    <property type="match status" value="1"/>
</dbReference>
<evidence type="ECO:0000313" key="4">
    <source>
        <dbReference type="Proteomes" id="UP000004947"/>
    </source>
</evidence>
<dbReference type="PANTHER" id="PTHR21600:SF56">
    <property type="entry name" value="TRNA PSEUDOURIDINE SYNTHASE C"/>
    <property type="match status" value="1"/>
</dbReference>
<dbReference type="STRING" id="313628.LNTAR_15847"/>
<keyword evidence="4" id="KW-1185">Reference proteome</keyword>
<sequence>MSGPQHVKFLYEDEYLVVAKKLAKISVHRSEMCRDRRTLLTMVRNKLGGQYVYAVHRLDRPVSGPLLFAKSPEMCRELQKQFNEKTVEKKYIALVRGWLEGKGKVDKQLLKKSNGTIQDCLTRYRGLATAEIDEPLGKFPTVRYGLVELEPVTGRYHQLRRHMRDLAYPIIGDSTDGDSHQNRFFREKFELRRLMLHCFYLSFKHPVSQELIKIYLEPDRDLLRIYEQLGMYEQFKQLEREYEDEI</sequence>
<dbReference type="eggNOG" id="COG0564">
    <property type="taxonomic scope" value="Bacteria"/>
</dbReference>
<reference evidence="3 4" key="1">
    <citation type="journal article" date="2010" name="J. Bacteriol.">
        <title>Genome sequence of Lentisphaera araneosa HTCC2155T, the type species of the order Lentisphaerales in the phylum Lentisphaerae.</title>
        <authorList>
            <person name="Thrash J.C."/>
            <person name="Cho J.C."/>
            <person name="Vergin K.L."/>
            <person name="Morris R.M."/>
            <person name="Giovannoni S.J."/>
        </authorList>
    </citation>
    <scope>NUCLEOTIDE SEQUENCE [LARGE SCALE GENOMIC DNA]</scope>
    <source>
        <strain evidence="3 4">HTCC2155</strain>
    </source>
</reference>
<dbReference type="InterPro" id="IPR050188">
    <property type="entry name" value="RluA_PseudoU_synthase"/>
</dbReference>
<evidence type="ECO:0000313" key="3">
    <source>
        <dbReference type="EMBL" id="EDM27157.1"/>
    </source>
</evidence>
<gene>
    <name evidence="3" type="ORF">LNTAR_15847</name>
</gene>
<dbReference type="InterPro" id="IPR020103">
    <property type="entry name" value="PsdUridine_synth_cat_dom_sf"/>
</dbReference>
<organism evidence="3 4">
    <name type="scientific">Lentisphaera araneosa HTCC2155</name>
    <dbReference type="NCBI Taxonomy" id="313628"/>
    <lineage>
        <taxon>Bacteria</taxon>
        <taxon>Pseudomonadati</taxon>
        <taxon>Lentisphaerota</taxon>
        <taxon>Lentisphaeria</taxon>
        <taxon>Lentisphaerales</taxon>
        <taxon>Lentisphaeraceae</taxon>
        <taxon>Lentisphaera</taxon>
    </lineage>
</organism>
<dbReference type="GO" id="GO:0140098">
    <property type="term" value="F:catalytic activity, acting on RNA"/>
    <property type="evidence" value="ECO:0007669"/>
    <property type="project" value="UniProtKB-ARBA"/>
</dbReference>
<dbReference type="SUPFAM" id="SSF55120">
    <property type="entry name" value="Pseudouridine synthase"/>
    <property type="match status" value="1"/>
</dbReference>
<dbReference type="Proteomes" id="UP000004947">
    <property type="component" value="Unassembled WGS sequence"/>
</dbReference>
<evidence type="ECO:0000256" key="1">
    <source>
        <dbReference type="ARBA" id="ARBA00023235"/>
    </source>
</evidence>
<accession>A6DMG7</accession>
<dbReference type="Gene3D" id="3.30.2350.10">
    <property type="entry name" value="Pseudouridine synthase"/>
    <property type="match status" value="1"/>
</dbReference>
<feature type="domain" description="Pseudouridine synthase RsuA/RluA-like" evidence="2">
    <location>
        <begin position="16"/>
        <end position="164"/>
    </location>
</feature>
<dbReference type="GO" id="GO:0000455">
    <property type="term" value="P:enzyme-directed rRNA pseudouridine synthesis"/>
    <property type="evidence" value="ECO:0007669"/>
    <property type="project" value="TreeGrafter"/>
</dbReference>
<comment type="caution">
    <text evidence="3">The sequence shown here is derived from an EMBL/GenBank/DDBJ whole genome shotgun (WGS) entry which is preliminary data.</text>
</comment>
<dbReference type="GO" id="GO:0009982">
    <property type="term" value="F:pseudouridine synthase activity"/>
    <property type="evidence" value="ECO:0007669"/>
    <property type="project" value="InterPro"/>
</dbReference>
<dbReference type="EMBL" id="ABCK01000011">
    <property type="protein sequence ID" value="EDM27157.1"/>
    <property type="molecule type" value="Genomic_DNA"/>
</dbReference>
<protein>
    <submittedName>
        <fullName evidence="3">tRNA pseudouridine synthase</fullName>
    </submittedName>
</protein>
<dbReference type="GO" id="GO:0003723">
    <property type="term" value="F:RNA binding"/>
    <property type="evidence" value="ECO:0007669"/>
    <property type="project" value="InterPro"/>
</dbReference>
<keyword evidence="1" id="KW-0413">Isomerase</keyword>
<name>A6DMG7_9BACT</name>
<proteinExistence type="predicted"/>
<dbReference type="RefSeq" id="WP_007279065.1">
    <property type="nucleotide sequence ID" value="NZ_ABCK01000011.1"/>
</dbReference>
<evidence type="ECO:0000259" key="2">
    <source>
        <dbReference type="Pfam" id="PF00849"/>
    </source>
</evidence>